<organism evidence="10 11">
    <name type="scientific">Gnathostoma spinigerum</name>
    <dbReference type="NCBI Taxonomy" id="75299"/>
    <lineage>
        <taxon>Eukaryota</taxon>
        <taxon>Metazoa</taxon>
        <taxon>Ecdysozoa</taxon>
        <taxon>Nematoda</taxon>
        <taxon>Chromadorea</taxon>
        <taxon>Rhabditida</taxon>
        <taxon>Spirurina</taxon>
        <taxon>Gnathostomatomorpha</taxon>
        <taxon>Gnathostomatoidea</taxon>
        <taxon>Gnathostomatidae</taxon>
        <taxon>Gnathostoma</taxon>
    </lineage>
</organism>
<dbReference type="EMBL" id="JBGFUD010003028">
    <property type="protein sequence ID" value="MFH4978259.1"/>
    <property type="molecule type" value="Genomic_DNA"/>
</dbReference>
<accession>A0ABD6ELR6</accession>
<name>A0ABD6ELR6_9BILA</name>
<dbReference type="Proteomes" id="UP001608902">
    <property type="component" value="Unassembled WGS sequence"/>
</dbReference>
<keyword evidence="7 9" id="KW-0472">Membrane</keyword>
<evidence type="ECO:0000256" key="1">
    <source>
        <dbReference type="ARBA" id="ARBA00004477"/>
    </source>
</evidence>
<comment type="similarity">
    <text evidence="2 9">Belongs to the SPCS2 family.</text>
</comment>
<evidence type="ECO:0000256" key="7">
    <source>
        <dbReference type="ARBA" id="ARBA00023136"/>
    </source>
</evidence>
<comment type="subcellular location">
    <subcellularLocation>
        <location evidence="1 9">Endoplasmic reticulum membrane</location>
        <topology evidence="1 9">Multi-pass membrane protein</topology>
    </subcellularLocation>
</comment>
<evidence type="ECO:0000256" key="3">
    <source>
        <dbReference type="ARBA" id="ARBA00017057"/>
    </source>
</evidence>
<evidence type="ECO:0000256" key="6">
    <source>
        <dbReference type="ARBA" id="ARBA00022989"/>
    </source>
</evidence>
<dbReference type="AlphaFoldDB" id="A0ABD6ELR6"/>
<keyword evidence="11" id="KW-1185">Reference proteome</keyword>
<dbReference type="GO" id="GO:0006465">
    <property type="term" value="P:signal peptide processing"/>
    <property type="evidence" value="ECO:0007669"/>
    <property type="project" value="UniProtKB-UniRule"/>
</dbReference>
<reference evidence="10 11" key="1">
    <citation type="submission" date="2024-08" db="EMBL/GenBank/DDBJ databases">
        <title>Gnathostoma spinigerum genome.</title>
        <authorList>
            <person name="Gonzalez-Bertolin B."/>
            <person name="Monzon S."/>
            <person name="Zaballos A."/>
            <person name="Jimenez P."/>
            <person name="Dekumyoy P."/>
            <person name="Varona S."/>
            <person name="Cuesta I."/>
            <person name="Sumanam S."/>
            <person name="Adisakwattana P."/>
            <person name="Gasser R.B."/>
            <person name="Hernandez-Gonzalez A."/>
            <person name="Young N.D."/>
            <person name="Perteguer M.J."/>
        </authorList>
    </citation>
    <scope>NUCLEOTIDE SEQUENCE [LARGE SCALE GENOMIC DNA]</scope>
    <source>
        <strain evidence="10">AL3</strain>
        <tissue evidence="10">Liver</tissue>
    </source>
</reference>
<dbReference type="GO" id="GO:0008233">
    <property type="term" value="F:peptidase activity"/>
    <property type="evidence" value="ECO:0007669"/>
    <property type="project" value="UniProtKB-UniRule"/>
</dbReference>
<gene>
    <name evidence="10" type="ORF">AB6A40_004968</name>
</gene>
<evidence type="ECO:0000313" key="10">
    <source>
        <dbReference type="EMBL" id="MFH4978259.1"/>
    </source>
</evidence>
<protein>
    <recommendedName>
        <fullName evidence="3 9">Signal peptidase complex subunit 2</fullName>
    </recommendedName>
</protein>
<proteinExistence type="inferred from homology"/>
<keyword evidence="4 9" id="KW-0812">Transmembrane</keyword>
<evidence type="ECO:0000313" key="11">
    <source>
        <dbReference type="Proteomes" id="UP001608902"/>
    </source>
</evidence>
<comment type="function">
    <text evidence="8 9">Component of the signal peptidase complex (SPC) which catalyzes the cleavage of N-terminal signal sequences from nascent proteins as they are translocated into the lumen of the endoplasmic reticulum. Enhances the enzymatic activity of SPC and facilitates the interactions between different components of the translocation site.</text>
</comment>
<evidence type="ECO:0000256" key="9">
    <source>
        <dbReference type="RuleBase" id="RU368033"/>
    </source>
</evidence>
<evidence type="ECO:0000256" key="5">
    <source>
        <dbReference type="ARBA" id="ARBA00022824"/>
    </source>
</evidence>
<evidence type="ECO:0000256" key="2">
    <source>
        <dbReference type="ARBA" id="ARBA00007324"/>
    </source>
</evidence>
<dbReference type="InterPro" id="IPR009582">
    <property type="entry name" value="Spc2/SPCS2"/>
</dbReference>
<keyword evidence="5 9" id="KW-0256">Endoplasmic reticulum</keyword>
<dbReference type="PANTHER" id="PTHR13085:SF0">
    <property type="entry name" value="SIGNAL PEPTIDASE COMPLEX SUBUNIT 2"/>
    <property type="match status" value="1"/>
</dbReference>
<evidence type="ECO:0000256" key="4">
    <source>
        <dbReference type="ARBA" id="ARBA00022692"/>
    </source>
</evidence>
<comment type="caution">
    <text evidence="10">The sequence shown here is derived from an EMBL/GenBank/DDBJ whole genome shotgun (WGS) entry which is preliminary data.</text>
</comment>
<keyword evidence="6 9" id="KW-1133">Transmembrane helix</keyword>
<dbReference type="Pfam" id="PF06703">
    <property type="entry name" value="SPC25"/>
    <property type="match status" value="1"/>
</dbReference>
<sequence>MSRSVVDSTAILENLEPIKINKWDGVTVRNSLDDAIRKVVNERYTGWTEKHWLADGRLFISAVAVAFAAFAVAYDYIEPFPKSKWVLAICSTSYFFLMGVFQLYQWYVEKNTFYQAEEVDPDGKQPTRYWKWSSTLKKYDDIYTVEVEYKQGSRSGNVKVAKSVGAYIDEEGTIVFPLVLKEVEYLVGTILRKE</sequence>
<dbReference type="PANTHER" id="PTHR13085">
    <property type="entry name" value="MICROSOMAL SIGNAL PEPTIDASE 25 KDA SUBUNIT"/>
    <property type="match status" value="1"/>
</dbReference>
<dbReference type="GO" id="GO:0005787">
    <property type="term" value="C:signal peptidase complex"/>
    <property type="evidence" value="ECO:0007669"/>
    <property type="project" value="UniProtKB-UniRule"/>
</dbReference>
<feature type="transmembrane region" description="Helical" evidence="9">
    <location>
        <begin position="58"/>
        <end position="77"/>
    </location>
</feature>
<evidence type="ECO:0000256" key="8">
    <source>
        <dbReference type="ARBA" id="ARBA00045608"/>
    </source>
</evidence>
<feature type="transmembrane region" description="Helical" evidence="9">
    <location>
        <begin position="83"/>
        <end position="104"/>
    </location>
</feature>